<keyword evidence="9" id="KW-1185">Reference proteome</keyword>
<dbReference type="RefSeq" id="WP_146299246.1">
    <property type="nucleotide sequence ID" value="NZ_CP042301.2"/>
</dbReference>
<evidence type="ECO:0000256" key="4">
    <source>
        <dbReference type="PROSITE-ProRule" id="PRU00510"/>
    </source>
</evidence>
<evidence type="ECO:0000256" key="3">
    <source>
        <dbReference type="ARBA" id="ARBA00022833"/>
    </source>
</evidence>
<feature type="domain" description="Zinc finger DksA/TraR C4-type" evidence="6">
    <location>
        <begin position="74"/>
        <end position="105"/>
    </location>
</feature>
<dbReference type="AlphaFoldDB" id="A0A5B8KYV1"/>
<dbReference type="SUPFAM" id="SSF109635">
    <property type="entry name" value="DnaK suppressor protein DksA, alpha-hairpin domain"/>
    <property type="match status" value="1"/>
</dbReference>
<dbReference type="Pfam" id="PF21173">
    <property type="entry name" value="DksA-like_N"/>
    <property type="match status" value="1"/>
</dbReference>
<keyword evidence="3" id="KW-0862">Zinc</keyword>
<dbReference type="InterPro" id="IPR037187">
    <property type="entry name" value="DnaK_N"/>
</dbReference>
<dbReference type="SUPFAM" id="SSF57716">
    <property type="entry name" value="Glucocorticoid receptor-like (DNA-binding domain)"/>
    <property type="match status" value="1"/>
</dbReference>
<dbReference type="EMBL" id="CP042301">
    <property type="protein sequence ID" value="QDZ00598.1"/>
    <property type="molecule type" value="Genomic_DNA"/>
</dbReference>
<dbReference type="KEGG" id="niy:FQ775_09510"/>
<organism evidence="8 9">
    <name type="scientific">Nitratireductor mangrovi</name>
    <dbReference type="NCBI Taxonomy" id="2599600"/>
    <lineage>
        <taxon>Bacteria</taxon>
        <taxon>Pseudomonadati</taxon>
        <taxon>Pseudomonadota</taxon>
        <taxon>Alphaproteobacteria</taxon>
        <taxon>Hyphomicrobiales</taxon>
        <taxon>Phyllobacteriaceae</taxon>
        <taxon>Nitratireductor</taxon>
    </lineage>
</organism>
<dbReference type="Pfam" id="PF01258">
    <property type="entry name" value="zf-dskA_traR"/>
    <property type="match status" value="1"/>
</dbReference>
<feature type="compositionally biased region" description="Acidic residues" evidence="5">
    <location>
        <begin position="27"/>
        <end position="48"/>
    </location>
</feature>
<name>A0A5B8KYV1_9HYPH</name>
<accession>A0A5B8KYV1</accession>
<dbReference type="Gene3D" id="1.20.120.910">
    <property type="entry name" value="DksA, coiled-coil domain"/>
    <property type="match status" value="1"/>
</dbReference>
<keyword evidence="2" id="KW-0863">Zinc-finger</keyword>
<feature type="zinc finger region" description="dksA C4-type" evidence="4">
    <location>
        <begin position="79"/>
        <end position="103"/>
    </location>
</feature>
<evidence type="ECO:0000256" key="2">
    <source>
        <dbReference type="ARBA" id="ARBA00022771"/>
    </source>
</evidence>
<dbReference type="OrthoDB" id="1121111at2"/>
<proteinExistence type="predicted"/>
<dbReference type="GO" id="GO:0008270">
    <property type="term" value="F:zinc ion binding"/>
    <property type="evidence" value="ECO:0007669"/>
    <property type="project" value="UniProtKB-KW"/>
</dbReference>
<reference evidence="8" key="1">
    <citation type="submission" date="2020-04" db="EMBL/GenBank/DDBJ databases">
        <title>Nitratireductor sp. nov. isolated from mangrove soil.</title>
        <authorList>
            <person name="Ye Y."/>
        </authorList>
    </citation>
    <scope>NUCLEOTIDE SEQUENCE</scope>
    <source>
        <strain evidence="8">SY7</strain>
    </source>
</reference>
<sequence length="107" mass="12118">MTNVAKRKTQLKKRLAELDDRLTRIEDELDDAPNPDWEDSAVESEGDEVLERLGTSGQDEQRAIEAALKRIEAGTYGICVKCEKEISEERLDALPHTPFCRECARTV</sequence>
<keyword evidence="1" id="KW-0479">Metal-binding</keyword>
<feature type="region of interest" description="Disordered" evidence="5">
    <location>
        <begin position="26"/>
        <end position="59"/>
    </location>
</feature>
<evidence type="ECO:0000313" key="8">
    <source>
        <dbReference type="EMBL" id="QDZ00598.1"/>
    </source>
</evidence>
<dbReference type="PROSITE" id="PS51128">
    <property type="entry name" value="ZF_DKSA_2"/>
    <property type="match status" value="1"/>
</dbReference>
<dbReference type="PANTHER" id="PTHR33823:SF4">
    <property type="entry name" value="GENERAL STRESS PROTEIN 16O"/>
    <property type="match status" value="1"/>
</dbReference>
<evidence type="ECO:0000256" key="1">
    <source>
        <dbReference type="ARBA" id="ARBA00022723"/>
    </source>
</evidence>
<feature type="domain" description="DnaK suppressor protein-like N-terminal" evidence="7">
    <location>
        <begin position="9"/>
        <end position="71"/>
    </location>
</feature>
<dbReference type="Proteomes" id="UP000321389">
    <property type="component" value="Chromosome"/>
</dbReference>
<evidence type="ECO:0000259" key="6">
    <source>
        <dbReference type="Pfam" id="PF01258"/>
    </source>
</evidence>
<dbReference type="PANTHER" id="PTHR33823">
    <property type="entry name" value="RNA POLYMERASE-BINDING TRANSCRIPTION FACTOR DKSA-RELATED"/>
    <property type="match status" value="1"/>
</dbReference>
<evidence type="ECO:0000259" key="7">
    <source>
        <dbReference type="Pfam" id="PF21173"/>
    </source>
</evidence>
<dbReference type="InterPro" id="IPR048487">
    <property type="entry name" value="DksA-like_N"/>
</dbReference>
<dbReference type="InterPro" id="IPR000962">
    <property type="entry name" value="Znf_DskA_TraR"/>
</dbReference>
<evidence type="ECO:0000256" key="5">
    <source>
        <dbReference type="SAM" id="MobiDB-lite"/>
    </source>
</evidence>
<gene>
    <name evidence="8" type="ORF">FQ775_09510</name>
</gene>
<evidence type="ECO:0000313" key="9">
    <source>
        <dbReference type="Proteomes" id="UP000321389"/>
    </source>
</evidence>
<protein>
    <submittedName>
        <fullName evidence="8">TraR/DksA family transcriptional regulator</fullName>
    </submittedName>
</protein>